<keyword evidence="5" id="KW-0969">Cilium</keyword>
<dbReference type="GO" id="GO:0044458">
    <property type="term" value="P:motile cilium assembly"/>
    <property type="evidence" value="ECO:0007669"/>
    <property type="project" value="TreeGrafter"/>
</dbReference>
<dbReference type="HOGENOM" id="CLU_068343_1_0_1"/>
<evidence type="ECO:0000256" key="9">
    <source>
        <dbReference type="ARBA" id="ARBA00038319"/>
    </source>
</evidence>
<keyword evidence="3" id="KW-0970">Cilium biogenesis/degradation</keyword>
<gene>
    <name evidence="11" type="primary">AlNc14C77G5120</name>
    <name evidence="11" type="ORF">ALNC14_058450</name>
</gene>
<organism evidence="11">
    <name type="scientific">Albugo laibachii Nc14</name>
    <dbReference type="NCBI Taxonomy" id="890382"/>
    <lineage>
        <taxon>Eukaryota</taxon>
        <taxon>Sar</taxon>
        <taxon>Stramenopiles</taxon>
        <taxon>Oomycota</taxon>
        <taxon>Peronosporomycetes</taxon>
        <taxon>Albuginales</taxon>
        <taxon>Albuginaceae</taxon>
        <taxon>Albugo</taxon>
    </lineage>
</organism>
<evidence type="ECO:0000256" key="1">
    <source>
        <dbReference type="ARBA" id="ARBA00004611"/>
    </source>
</evidence>
<evidence type="ECO:0000256" key="10">
    <source>
        <dbReference type="ARBA" id="ARBA00041080"/>
    </source>
</evidence>
<accession>F0WES0</accession>
<reference evidence="11" key="2">
    <citation type="submission" date="2011-02" db="EMBL/GenBank/DDBJ databases">
        <authorList>
            <person name="MacLean D."/>
        </authorList>
    </citation>
    <scope>NUCLEOTIDE SEQUENCE</scope>
</reference>
<keyword evidence="6" id="KW-0206">Cytoskeleton</keyword>
<dbReference type="PANTHER" id="PTHR22069">
    <property type="entry name" value="MITOCHONDRIAL RIBOSOMAL PROTEIN S18"/>
    <property type="match status" value="1"/>
</dbReference>
<dbReference type="GO" id="GO:0005930">
    <property type="term" value="C:axoneme"/>
    <property type="evidence" value="ECO:0007669"/>
    <property type="project" value="TreeGrafter"/>
</dbReference>
<keyword evidence="7" id="KW-0966">Cell projection</keyword>
<evidence type="ECO:0000313" key="11">
    <source>
        <dbReference type="EMBL" id="CCA19702.1"/>
    </source>
</evidence>
<evidence type="ECO:0000256" key="5">
    <source>
        <dbReference type="ARBA" id="ARBA00023069"/>
    </source>
</evidence>
<comment type="subcellular location">
    <subcellularLocation>
        <location evidence="8">Cell projection</location>
        <location evidence="8">Kinocilium</location>
    </subcellularLocation>
    <subcellularLocation>
        <location evidence="1">Cytoplasm</location>
        <location evidence="1">Cytoskeleton</location>
        <location evidence="1">Flagellum axoneme</location>
    </subcellularLocation>
</comment>
<evidence type="ECO:0000256" key="8">
    <source>
        <dbReference type="ARBA" id="ARBA00037822"/>
    </source>
</evidence>
<evidence type="ECO:0000256" key="2">
    <source>
        <dbReference type="ARBA" id="ARBA00022490"/>
    </source>
</evidence>
<sequence>MDLEQFDVVQRCIGQTLTPQERCNIEGGMILRRAEENLHSVQFWGRICGESCDYLLVVALSYDNPFPKKFYFCTDTLSVMQQLPEAETSKIDTINSWSTRRFKGDPSLLLREDDPSVSELDRLAHVVRDIDSTIALVPSGAYIVSSSRQILRNSHFSGLEWNEAWLMDNYFHFTEPDDVDWRSKFLPTDENLVHIRAVLKTVQQDLTDSWVLAKDNTGTYVTLRCLFFPGSFVFHQPETMNFGSVYFGFGIKNYDLFYML</sequence>
<evidence type="ECO:0000256" key="6">
    <source>
        <dbReference type="ARBA" id="ARBA00023212"/>
    </source>
</evidence>
<evidence type="ECO:0000256" key="3">
    <source>
        <dbReference type="ARBA" id="ARBA00022794"/>
    </source>
</evidence>
<proteinExistence type="inferred from homology"/>
<dbReference type="GO" id="GO:0060294">
    <property type="term" value="P:cilium movement involved in cell motility"/>
    <property type="evidence" value="ECO:0007669"/>
    <property type="project" value="TreeGrafter"/>
</dbReference>
<keyword evidence="2" id="KW-0963">Cytoplasm</keyword>
<name>F0WES0_9STRA</name>
<reference evidence="11" key="1">
    <citation type="journal article" date="2011" name="PLoS Biol.">
        <title>Gene gain and loss during evolution of obligate parasitism in the white rust pathogen of Arabidopsis thaliana.</title>
        <authorList>
            <person name="Kemen E."/>
            <person name="Gardiner A."/>
            <person name="Schultz-Larsen T."/>
            <person name="Kemen A.C."/>
            <person name="Balmuth A.L."/>
            <person name="Robert-Seilaniantz A."/>
            <person name="Bailey K."/>
            <person name="Holub E."/>
            <person name="Studholme D.J."/>
            <person name="Maclean D."/>
            <person name="Jones J.D."/>
        </authorList>
    </citation>
    <scope>NUCLEOTIDE SEQUENCE</scope>
</reference>
<dbReference type="InterPro" id="IPR055316">
    <property type="entry name" value="RSP9"/>
</dbReference>
<dbReference type="EMBL" id="FR824122">
    <property type="protein sequence ID" value="CCA19702.1"/>
    <property type="molecule type" value="Genomic_DNA"/>
</dbReference>
<evidence type="ECO:0000256" key="4">
    <source>
        <dbReference type="ARBA" id="ARBA00022846"/>
    </source>
</evidence>
<keyword evidence="4" id="KW-0282">Flagellum</keyword>
<dbReference type="AlphaFoldDB" id="F0WES0"/>
<dbReference type="GO" id="GO:0035082">
    <property type="term" value="P:axoneme assembly"/>
    <property type="evidence" value="ECO:0007669"/>
    <property type="project" value="InterPro"/>
</dbReference>
<comment type="similarity">
    <text evidence="9">Belongs to the flagellar radial spoke RSP9 family.</text>
</comment>
<dbReference type="PANTHER" id="PTHR22069:SF0">
    <property type="entry name" value="RADIAL SPOKE HEAD PROTEIN 9 HOMOLOG"/>
    <property type="match status" value="1"/>
</dbReference>
<evidence type="ECO:0000256" key="7">
    <source>
        <dbReference type="ARBA" id="ARBA00023273"/>
    </source>
</evidence>
<protein>
    <recommendedName>
        <fullName evidence="10">Radial spoke head protein 9 homolog</fullName>
    </recommendedName>
</protein>